<dbReference type="NCBIfam" id="NF033578">
    <property type="entry name" value="transpos_IS5_1"/>
    <property type="match status" value="1"/>
</dbReference>
<organism evidence="4 5">
    <name type="scientific">Compostibacillus humi</name>
    <dbReference type="NCBI Taxonomy" id="1245525"/>
    <lineage>
        <taxon>Bacteria</taxon>
        <taxon>Bacillati</taxon>
        <taxon>Bacillota</taxon>
        <taxon>Bacilli</taxon>
        <taxon>Bacillales</taxon>
        <taxon>Bacillaceae</taxon>
        <taxon>Compostibacillus</taxon>
    </lineage>
</organism>
<sequence>MYEHNERQMIMPDEFFLPFGGKLDSENRWVVLANLIPWDKMEDIYVRSLKDTTQGNKAVSARMALGSLLIKERMGLSDEETVEQIKENPYLQYFIGLSEFQQKAPFDSSLMTHFRKRFDASIINQVNEWMVETQMKEKQDTHHGRDDDPDSGAGMASTRKVDASSPDKPSNQGKLLLDATCAPADIAYPTDLRLLNEAREKLEGMIDTLHSPFRGTQPKPRTYRKKARKDYLSVAKQRNPRRKTLRQAIGKQLNYIRRDLKHIESLVQQGGLKPLSKRQYRELLVIQELYRQQKIMYETKTHQIDDRITSIAQPHVRPIVRGKASASVEFGAKLSISMVDGFAFLDKMEWDAYHEGNYLIESVEAYRRRHGFYPEAVLADKIYRTRENRAYCKEKGIRLSGPKLGRPSNDAKRNGLAKKIAHQDAIERNAIEGKFGEGKRKYGLGRISARLQTTSETVIALQFLVMNLEKVLRDTFLSFFQIWKALYLFVNRKKYTLIIE</sequence>
<dbReference type="PANTHER" id="PTHR33803">
    <property type="entry name" value="IS1478 TRANSPOSASE"/>
    <property type="match status" value="1"/>
</dbReference>
<dbReference type="PANTHER" id="PTHR33803:SF3">
    <property type="entry name" value="BLL1974 PROTEIN"/>
    <property type="match status" value="1"/>
</dbReference>
<dbReference type="Pfam" id="PF05598">
    <property type="entry name" value="DUF772"/>
    <property type="match status" value="1"/>
</dbReference>
<dbReference type="InterPro" id="IPR025668">
    <property type="entry name" value="Tnp_DDE_dom"/>
</dbReference>
<protein>
    <submittedName>
        <fullName evidence="4">Transposase</fullName>
    </submittedName>
</protein>
<dbReference type="EMBL" id="BMEV01000111">
    <property type="protein sequence ID" value="GFZ91326.1"/>
    <property type="molecule type" value="Genomic_DNA"/>
</dbReference>
<keyword evidence="5" id="KW-1185">Reference proteome</keyword>
<dbReference type="AlphaFoldDB" id="A0A8J2TRD9"/>
<feature type="compositionally biased region" description="Basic and acidic residues" evidence="1">
    <location>
        <begin position="135"/>
        <end position="146"/>
    </location>
</feature>
<evidence type="ECO:0000259" key="2">
    <source>
        <dbReference type="Pfam" id="PF05598"/>
    </source>
</evidence>
<evidence type="ECO:0000313" key="5">
    <source>
        <dbReference type="Proteomes" id="UP000602050"/>
    </source>
</evidence>
<gene>
    <name evidence="4" type="ORF">GCM10010978_32470</name>
</gene>
<accession>A0A8J2TRD9</accession>
<evidence type="ECO:0000259" key="3">
    <source>
        <dbReference type="Pfam" id="PF13586"/>
    </source>
</evidence>
<proteinExistence type="predicted"/>
<name>A0A8J2TRD9_9BACI</name>
<dbReference type="Proteomes" id="UP000602050">
    <property type="component" value="Unassembled WGS sequence"/>
</dbReference>
<dbReference type="InterPro" id="IPR047710">
    <property type="entry name" value="Transpos_IS5-like"/>
</dbReference>
<evidence type="ECO:0000256" key="1">
    <source>
        <dbReference type="SAM" id="MobiDB-lite"/>
    </source>
</evidence>
<comment type="caution">
    <text evidence="4">The sequence shown here is derived from an EMBL/GenBank/DDBJ whole genome shotgun (WGS) entry which is preliminary data.</text>
</comment>
<reference evidence="4" key="1">
    <citation type="journal article" date="2014" name="Int. J. Syst. Evol. Microbiol.">
        <title>Complete genome sequence of Corynebacterium casei LMG S-19264T (=DSM 44701T), isolated from a smear-ripened cheese.</title>
        <authorList>
            <consortium name="US DOE Joint Genome Institute (JGI-PGF)"/>
            <person name="Walter F."/>
            <person name="Albersmeier A."/>
            <person name="Kalinowski J."/>
            <person name="Ruckert C."/>
        </authorList>
    </citation>
    <scope>NUCLEOTIDE SEQUENCE</scope>
    <source>
        <strain evidence="4">CGMCC 1.12360</strain>
    </source>
</reference>
<feature type="domain" description="Transposase DDE" evidence="3">
    <location>
        <begin position="377"/>
        <end position="469"/>
    </location>
</feature>
<dbReference type="Pfam" id="PF13586">
    <property type="entry name" value="DDE_Tnp_1_2"/>
    <property type="match status" value="1"/>
</dbReference>
<feature type="region of interest" description="Disordered" evidence="1">
    <location>
        <begin position="135"/>
        <end position="174"/>
    </location>
</feature>
<reference evidence="4" key="2">
    <citation type="submission" date="2020-09" db="EMBL/GenBank/DDBJ databases">
        <authorList>
            <person name="Sun Q."/>
            <person name="Zhou Y."/>
        </authorList>
    </citation>
    <scope>NUCLEOTIDE SEQUENCE</scope>
    <source>
        <strain evidence="4">CGMCC 1.12360</strain>
    </source>
</reference>
<dbReference type="InterPro" id="IPR008490">
    <property type="entry name" value="Transposase_InsH_N"/>
</dbReference>
<feature type="domain" description="Transposase InsH N-terminal" evidence="2">
    <location>
        <begin position="22"/>
        <end position="117"/>
    </location>
</feature>
<dbReference type="RefSeq" id="WP_188393434.1">
    <property type="nucleotide sequence ID" value="NZ_BMEV01000111.1"/>
</dbReference>
<evidence type="ECO:0000313" key="4">
    <source>
        <dbReference type="EMBL" id="GFZ91326.1"/>
    </source>
</evidence>